<evidence type="ECO:0000313" key="3">
    <source>
        <dbReference type="Proteomes" id="UP000663828"/>
    </source>
</evidence>
<evidence type="ECO:0000313" key="1">
    <source>
        <dbReference type="EMBL" id="CAF0753746.1"/>
    </source>
</evidence>
<gene>
    <name evidence="2" type="ORF">EDS130_LOCUS16919</name>
    <name evidence="1" type="ORF">XAT740_LOCUS565</name>
</gene>
<dbReference type="EMBL" id="CAJNOR010000016">
    <property type="protein sequence ID" value="CAF0753746.1"/>
    <property type="molecule type" value="Genomic_DNA"/>
</dbReference>
<evidence type="ECO:0000313" key="2">
    <source>
        <dbReference type="EMBL" id="CAF1040805.1"/>
    </source>
</evidence>
<organism evidence="2 4">
    <name type="scientific">Adineta ricciae</name>
    <name type="common">Rotifer</name>
    <dbReference type="NCBI Taxonomy" id="249248"/>
    <lineage>
        <taxon>Eukaryota</taxon>
        <taxon>Metazoa</taxon>
        <taxon>Spiralia</taxon>
        <taxon>Gnathifera</taxon>
        <taxon>Rotifera</taxon>
        <taxon>Eurotatoria</taxon>
        <taxon>Bdelloidea</taxon>
        <taxon>Adinetida</taxon>
        <taxon>Adinetidae</taxon>
        <taxon>Adineta</taxon>
    </lineage>
</organism>
<dbReference type="Proteomes" id="UP000663852">
    <property type="component" value="Unassembled WGS sequence"/>
</dbReference>
<dbReference type="InterPro" id="IPR032675">
    <property type="entry name" value="LRR_dom_sf"/>
</dbReference>
<dbReference type="OrthoDB" id="5859291at2759"/>
<reference evidence="2" key="1">
    <citation type="submission" date="2021-02" db="EMBL/GenBank/DDBJ databases">
        <authorList>
            <person name="Nowell W R."/>
        </authorList>
    </citation>
    <scope>NUCLEOTIDE SEQUENCE</scope>
</reference>
<name>A0A814JLA1_ADIRI</name>
<evidence type="ECO:0008006" key="5">
    <source>
        <dbReference type="Google" id="ProtNLM"/>
    </source>
</evidence>
<dbReference type="SUPFAM" id="SSF52047">
    <property type="entry name" value="RNI-like"/>
    <property type="match status" value="1"/>
</dbReference>
<proteinExistence type="predicted"/>
<evidence type="ECO:0000313" key="4">
    <source>
        <dbReference type="Proteomes" id="UP000663852"/>
    </source>
</evidence>
<dbReference type="AlphaFoldDB" id="A0A814JLA1"/>
<dbReference type="Gene3D" id="3.80.10.10">
    <property type="entry name" value="Ribonuclease Inhibitor"/>
    <property type="match status" value="1"/>
</dbReference>
<sequence>MTFLLTHRSAINTFSSSIVYRQFWNSINIIRNKYDRKRVQEIGADLACAEWLVRCGGSIRFQNWGSFISKSNQIPTSIPGQFRVEEIRAVNASVTSEGFAYLEGLQHLKTIHLEKCDQVGDSCLARCNRAKDTVESMTLVDLGQISENGLAYLAGMKKLKQINLARLLNIKDRAAVIRLLTDELPQCMINYDDKYPPARELQ</sequence>
<dbReference type="EMBL" id="CAJNOJ010000074">
    <property type="protein sequence ID" value="CAF1040805.1"/>
    <property type="molecule type" value="Genomic_DNA"/>
</dbReference>
<protein>
    <recommendedName>
        <fullName evidence="5">Mitochondrial ATP synthase regulatory component factor B</fullName>
    </recommendedName>
</protein>
<accession>A0A814JLA1</accession>
<dbReference type="Proteomes" id="UP000663828">
    <property type="component" value="Unassembled WGS sequence"/>
</dbReference>
<keyword evidence="3" id="KW-1185">Reference proteome</keyword>
<comment type="caution">
    <text evidence="2">The sequence shown here is derived from an EMBL/GenBank/DDBJ whole genome shotgun (WGS) entry which is preliminary data.</text>
</comment>